<feature type="compositionally biased region" description="Basic and acidic residues" evidence="1">
    <location>
        <begin position="16"/>
        <end position="26"/>
    </location>
</feature>
<name>A0A381S5P3_9ZZZZ</name>
<evidence type="ECO:0000256" key="1">
    <source>
        <dbReference type="SAM" id="MobiDB-lite"/>
    </source>
</evidence>
<feature type="region of interest" description="Disordered" evidence="1">
    <location>
        <begin position="1"/>
        <end position="26"/>
    </location>
</feature>
<organism evidence="2">
    <name type="scientific">marine metagenome</name>
    <dbReference type="NCBI Taxonomy" id="408172"/>
    <lineage>
        <taxon>unclassified sequences</taxon>
        <taxon>metagenomes</taxon>
        <taxon>ecological metagenomes</taxon>
    </lineage>
</organism>
<reference evidence="2" key="1">
    <citation type="submission" date="2018-05" db="EMBL/GenBank/DDBJ databases">
        <authorList>
            <person name="Lanie J.A."/>
            <person name="Ng W.-L."/>
            <person name="Kazmierczak K.M."/>
            <person name="Andrzejewski T.M."/>
            <person name="Davidsen T.M."/>
            <person name="Wayne K.J."/>
            <person name="Tettelin H."/>
            <person name="Glass J.I."/>
            <person name="Rusch D."/>
            <person name="Podicherti R."/>
            <person name="Tsui H.-C.T."/>
            <person name="Winkler M.E."/>
        </authorList>
    </citation>
    <scope>NUCLEOTIDE SEQUENCE</scope>
</reference>
<protein>
    <submittedName>
        <fullName evidence="2">Uncharacterized protein</fullName>
    </submittedName>
</protein>
<proteinExistence type="predicted"/>
<sequence length="26" mass="2842">MGFRSDTSDHPSPGAKRSEPSEEAHE</sequence>
<evidence type="ECO:0000313" key="2">
    <source>
        <dbReference type="EMBL" id="SUZ99412.1"/>
    </source>
</evidence>
<dbReference type="EMBL" id="UINC01002700">
    <property type="protein sequence ID" value="SUZ99412.1"/>
    <property type="molecule type" value="Genomic_DNA"/>
</dbReference>
<dbReference type="AlphaFoldDB" id="A0A381S5P3"/>
<gene>
    <name evidence="2" type="ORF">METZ01_LOCUS52266</name>
</gene>
<accession>A0A381S5P3</accession>